<dbReference type="Gene3D" id="2.60.120.260">
    <property type="entry name" value="Galactose-binding domain-like"/>
    <property type="match status" value="1"/>
</dbReference>
<accession>W8EB52</accession>
<keyword evidence="2" id="KW-1185">Reference proteome</keyword>
<dbReference type="SUPFAM" id="SSF49785">
    <property type="entry name" value="Galactose-binding domain-like"/>
    <property type="match status" value="1"/>
</dbReference>
<evidence type="ECO:0000313" key="1">
    <source>
        <dbReference type="EMBL" id="AHJ88532.1"/>
    </source>
</evidence>
<sequence length="400" mass="41821">MTAPLQAPIDENHFQVIDGVVTPQPWMQWRNVGGIKAPSRSAQYGVTLTSGASGAGVFGTLGTLFGSLFSSLATVFGASSILAGLAPSVSAAGNKNQLIHKLQRSWTNNSPVDQWVYGMITRGGCRVSLQARSRGGLVVRSGQAMQAVILNDDFGDPSQWPLTTGASISTFGDDGKTLLLAGGNAISFTRQGIFPVTPGETVVLSARARRDNAYNGNDVTATTGYLVVRNQANTSSPFGGDSTLKFPLAALPANGTWYTLTKTFVVPAGVTGLRVAVGGNHTAGALRLDDVKITRGTLEPVLVDASMFGIGGDIGRGGTLAIGTEFGVMEQRMNSVTFPLAPERVGWTLVPPGGTFVGAVELRFISEFWENTSIDGGDSGTESSFDSGETRLDLFAVPVL</sequence>
<proteinExistence type="predicted"/>
<gene>
    <name evidence="1" type="ORF">Jolie1_032</name>
</gene>
<dbReference type="Proteomes" id="UP000203096">
    <property type="component" value="Segment"/>
</dbReference>
<evidence type="ECO:0008006" key="3">
    <source>
        <dbReference type="Google" id="ProtNLM"/>
    </source>
</evidence>
<organism evidence="1 2">
    <name type="scientific">Mycobacterium phage Julie1</name>
    <dbReference type="NCBI Taxonomy" id="1463812"/>
    <lineage>
        <taxon>Viruses</taxon>
        <taxon>Duplodnaviria</taxon>
        <taxon>Heunggongvirae</taxon>
        <taxon>Uroviricota</taxon>
        <taxon>Caudoviricetes</taxon>
        <taxon>Bclasvirinae</taxon>
        <taxon>Julieunavirus</taxon>
        <taxon>Julieunavirus julie1</taxon>
    </lineage>
</organism>
<dbReference type="EMBL" id="KJ433976">
    <property type="protein sequence ID" value="AHJ88532.1"/>
    <property type="molecule type" value="Genomic_DNA"/>
</dbReference>
<dbReference type="KEGG" id="vg:18505896"/>
<evidence type="ECO:0000313" key="2">
    <source>
        <dbReference type="Proteomes" id="UP000203096"/>
    </source>
</evidence>
<dbReference type="GeneID" id="18505896"/>
<dbReference type="RefSeq" id="YP_009009232.1">
    <property type="nucleotide sequence ID" value="NC_023600.1"/>
</dbReference>
<protein>
    <recommendedName>
        <fullName evidence="3">Minor tail protein</fullName>
    </recommendedName>
</protein>
<reference evidence="1 2" key="1">
    <citation type="journal article" date="2014" name="Genome Announc.">
        <title>Complete genome sequences of nine mycobacteriophages.</title>
        <authorList>
            <person name="Franceschelli J.J."/>
            <person name="Suarez C.A."/>
            <person name="Teran L."/>
            <person name="Raya R.R."/>
            <person name="Morbidoni H.R."/>
        </authorList>
    </citation>
    <scope>NUCLEOTIDE SEQUENCE [LARGE SCALE GENOMIC DNA]</scope>
</reference>
<name>W8EB52_9CAUD</name>
<dbReference type="InterPro" id="IPR008979">
    <property type="entry name" value="Galactose-bd-like_sf"/>
</dbReference>